<dbReference type="Proteomes" id="UP000236413">
    <property type="component" value="Unassembled WGS sequence"/>
</dbReference>
<dbReference type="RefSeq" id="WP_109739310.1">
    <property type="nucleotide sequence ID" value="NZ_PPEG02000014.1"/>
</dbReference>
<accession>A0A316WAS9</accession>
<dbReference type="EMBL" id="PPEG02000014">
    <property type="protein sequence ID" value="PWN58039.1"/>
    <property type="molecule type" value="Genomic_DNA"/>
</dbReference>
<feature type="domain" description="Prokaryotic YEATS" evidence="1">
    <location>
        <begin position="653"/>
        <end position="720"/>
    </location>
</feature>
<name>A0A316WAS9_9FLAO</name>
<organism evidence="2 3">
    <name type="scientific">Chryseobacterium viscerum</name>
    <dbReference type="NCBI Taxonomy" id="1037377"/>
    <lineage>
        <taxon>Bacteria</taxon>
        <taxon>Pseudomonadati</taxon>
        <taxon>Bacteroidota</taxon>
        <taxon>Flavobacteriia</taxon>
        <taxon>Flavobacteriales</taxon>
        <taxon>Weeksellaceae</taxon>
        <taxon>Chryseobacterium group</taxon>
        <taxon>Chryseobacterium</taxon>
    </lineage>
</organism>
<proteinExistence type="predicted"/>
<sequence>MEQNVYSDFIMFKASWNSDRNDIPENWYQQHEDIKPKLHYIYGYSTNSNLASRNVSAFQDMMDSFLKNHLSGFMVTSHSLNDKTTPEELPHLNSEDCCVIFFSGEARQDKKGNIIPYLENVQEGYQQAFEKYIITSEGHFFIIIDVHMIQPVEYDIQPIQFSHAQKLIVLQSYSNNGYHNYFFNLLLETIKQTGGNIRYSDLITRLHLRYYHDNRKFFPEMYGHQKEIIKTWLFSGLVPYKKTEQVYYNDNIVAWVIGAGLQDGVIPSLKFMNTLIKLEDDRVYRLNEVRDTYSIIDGFYEEDKENIFNAEFLQMALPKIKIGFGEDLKDEMKDIFVRTTKNFGLYFIDLVENPKDAAFLIRNRENRYFLTRHTHETEEQGYSMFFHQPDVFEFIKEIEYIAQWNAVIDLDNPQNKIPSDDYEIVFESIEGQQITKDNTNEVSGQIHIDPKNIELKYRNEIAPTFRCHLEMKNTDSNKQYYVNFLYMSGSYGIQNFNASNNGLLRSTEKVAVNISGNGIVWTFIQDEYINNKINELQDFLLVFISKEPITLNPLEQEYLKFRTETSRSLSFDERTSKQTFSLPRTDWTVKKIPIRILYDHRTFKETVLQTIKDRTILVPNDLQKKRWGGQPMNKGFILSAEVKEKTLSLIGLYEVTLRVAHTTKKIPDDSRVAILLHNSFNDSLRYLRFKDGKATVTVTAYEDFTTAAILYDGTELELDLSEIPGLPRKFYAYQPTNPFKRTVKKLLQGEIRFPDDLQKGRWGESPSSNDWQLSAEVKTENDSHRIILTVQNTQQKSEKEVAFLLHDSFGEEQTMFAKTLEGTARCSFKSYEAFTVGIYIEDGTKLELNLNKQEGFPKSFYYKF</sequence>
<evidence type="ECO:0000259" key="1">
    <source>
        <dbReference type="Pfam" id="PF20305"/>
    </source>
</evidence>
<evidence type="ECO:0000313" key="2">
    <source>
        <dbReference type="EMBL" id="PWN58039.1"/>
    </source>
</evidence>
<reference evidence="2 3" key="1">
    <citation type="submission" date="2018-04" db="EMBL/GenBank/DDBJ databases">
        <title>Chryseobacterium oncorhynchi 701B-08T from rainbow trout, and Chryseobacterium viscerum 687B-08T from diseased fish.</title>
        <authorList>
            <person name="Jeong J.-J."/>
            <person name="Lee Y.J."/>
            <person name="Pathiraja D."/>
            <person name="Park B."/>
            <person name="Choi I.-G."/>
            <person name="Kim K.D."/>
        </authorList>
    </citation>
    <scope>NUCLEOTIDE SEQUENCE [LARGE SCALE GENOMIC DNA]</scope>
    <source>
        <strain evidence="2 3">687B-08</strain>
    </source>
</reference>
<dbReference type="AlphaFoldDB" id="A0A316WAS9"/>
<evidence type="ECO:0000313" key="3">
    <source>
        <dbReference type="Proteomes" id="UP000236413"/>
    </source>
</evidence>
<feature type="domain" description="Prokaryotic YEATS" evidence="1">
    <location>
        <begin position="786"/>
        <end position="850"/>
    </location>
</feature>
<protein>
    <recommendedName>
        <fullName evidence="1">Prokaryotic YEATS domain-containing protein</fullName>
    </recommendedName>
</protein>
<dbReference type="InterPro" id="IPR046888">
    <property type="entry name" value="pYEATS"/>
</dbReference>
<gene>
    <name evidence="2" type="ORF">C1634_024735</name>
</gene>
<dbReference type="Pfam" id="PF20305">
    <property type="entry name" value="pYEATS"/>
    <property type="match status" value="2"/>
</dbReference>
<comment type="caution">
    <text evidence="2">The sequence shown here is derived from an EMBL/GenBank/DDBJ whole genome shotgun (WGS) entry which is preliminary data.</text>
</comment>